<keyword evidence="1" id="KW-0812">Transmembrane</keyword>
<feature type="transmembrane region" description="Helical" evidence="1">
    <location>
        <begin position="91"/>
        <end position="111"/>
    </location>
</feature>
<evidence type="ECO:0000313" key="2">
    <source>
        <dbReference type="EMBL" id="MBB5065000.1"/>
    </source>
</evidence>
<keyword evidence="1" id="KW-1133">Transmembrane helix</keyword>
<keyword evidence="2" id="KW-0251">Elongation factor</keyword>
<feature type="transmembrane region" description="Helical" evidence="1">
    <location>
        <begin position="23"/>
        <end position="42"/>
    </location>
</feature>
<keyword evidence="2" id="KW-0648">Protein biosynthesis</keyword>
<gene>
    <name evidence="2" type="ORF">HDF15_003363</name>
</gene>
<keyword evidence="1" id="KW-0472">Membrane</keyword>
<evidence type="ECO:0000313" key="3">
    <source>
        <dbReference type="Proteomes" id="UP000584867"/>
    </source>
</evidence>
<reference evidence="2 3" key="1">
    <citation type="submission" date="2020-08" db="EMBL/GenBank/DDBJ databases">
        <title>Genomic Encyclopedia of Type Strains, Phase IV (KMG-V): Genome sequencing to study the core and pangenomes of soil and plant-associated prokaryotes.</title>
        <authorList>
            <person name="Whitman W."/>
        </authorList>
    </citation>
    <scope>NUCLEOTIDE SEQUENCE [LARGE SCALE GENOMIC DNA]</scope>
    <source>
        <strain evidence="2 3">X5P3</strain>
    </source>
</reference>
<sequence>MTQWATSQQGDSSSSGDQELMMIPRWSMVLAIALFVGMQYIFHEVMPHHKHELLPMRLMAGYWWGALVASYALLLGYVSRDVKRRGMSAGLWMLVCVVLPGGIGSVVYFMLRQPILSRCPNCATAMEGSYHFCPQCQFQMAPVCGLCHRGVKITDVYCTQCGHDLAEDSVPARLRSYSD</sequence>
<proteinExistence type="predicted"/>
<evidence type="ECO:0000256" key="1">
    <source>
        <dbReference type="SAM" id="Phobius"/>
    </source>
</evidence>
<name>A0A7W8EBV7_9BACT</name>
<feature type="transmembrane region" description="Helical" evidence="1">
    <location>
        <begin position="62"/>
        <end position="79"/>
    </location>
</feature>
<dbReference type="EMBL" id="JACHIO010000014">
    <property type="protein sequence ID" value="MBB5065000.1"/>
    <property type="molecule type" value="Genomic_DNA"/>
</dbReference>
<comment type="caution">
    <text evidence="2">The sequence shown here is derived from an EMBL/GenBank/DDBJ whole genome shotgun (WGS) entry which is preliminary data.</text>
</comment>
<organism evidence="2 3">
    <name type="scientific">Granulicella mallensis</name>
    <dbReference type="NCBI Taxonomy" id="940614"/>
    <lineage>
        <taxon>Bacteria</taxon>
        <taxon>Pseudomonadati</taxon>
        <taxon>Acidobacteriota</taxon>
        <taxon>Terriglobia</taxon>
        <taxon>Terriglobales</taxon>
        <taxon>Acidobacteriaceae</taxon>
        <taxon>Granulicella</taxon>
    </lineage>
</organism>
<dbReference type="AlphaFoldDB" id="A0A7W8EBV7"/>
<dbReference type="RefSeq" id="WP_184257362.1">
    <property type="nucleotide sequence ID" value="NZ_JACHIO010000014.1"/>
</dbReference>
<dbReference type="GO" id="GO:0003746">
    <property type="term" value="F:translation elongation factor activity"/>
    <property type="evidence" value="ECO:0007669"/>
    <property type="project" value="UniProtKB-KW"/>
</dbReference>
<accession>A0A7W8EBV7</accession>
<dbReference type="Proteomes" id="UP000584867">
    <property type="component" value="Unassembled WGS sequence"/>
</dbReference>
<protein>
    <submittedName>
        <fullName evidence="2">RNA polymerase subunit RPABC4/transcription elongation factor Spt4</fullName>
    </submittedName>
</protein>